<evidence type="ECO:0000256" key="1">
    <source>
        <dbReference type="ARBA" id="ARBA00004251"/>
    </source>
</evidence>
<name>A0AAD4STT7_9MAGN</name>
<comment type="similarity">
    <text evidence="13">Belongs to the cysteine-rich repeat secretory protein family. Plasmodesmata-located proteins (PDLD) subfamily.</text>
</comment>
<keyword evidence="8" id="KW-0965">Cell junction</keyword>
<feature type="signal peptide" evidence="15">
    <location>
        <begin position="1"/>
        <end position="30"/>
    </location>
</feature>
<gene>
    <name evidence="17" type="ORF">MKW98_005640</name>
</gene>
<keyword evidence="4" id="KW-0945">Host-virus interaction</keyword>
<evidence type="ECO:0000256" key="2">
    <source>
        <dbReference type="ARBA" id="ARBA00022448"/>
    </source>
</evidence>
<dbReference type="InterPro" id="IPR002902">
    <property type="entry name" value="GNK2"/>
</dbReference>
<dbReference type="InterPro" id="IPR038408">
    <property type="entry name" value="GNK2_sf"/>
</dbReference>
<accession>A0AAD4STT7</accession>
<evidence type="ECO:0000256" key="11">
    <source>
        <dbReference type="ARBA" id="ARBA00023157"/>
    </source>
</evidence>
<dbReference type="InterPro" id="IPR051378">
    <property type="entry name" value="Cell2Cell_Antifungal"/>
</dbReference>
<comment type="caution">
    <text evidence="17">The sequence shown here is derived from an EMBL/GenBank/DDBJ whole genome shotgun (WGS) entry which is preliminary data.</text>
</comment>
<feature type="domain" description="Gnk2-homologous" evidence="16">
    <location>
        <begin position="35"/>
        <end position="139"/>
    </location>
</feature>
<sequence length="297" mass="30675">MPSYSSPSPSLVSVIIFLTIFSSCLNPAESDPRTDSFIYGGCSQAKYSPNSVYESNINSLLTSLVNSATYSTYNNFTIMGSSSADTAYGLYQCRGDLSMPDCTNCVARAVSQIGTLCSNAYGGALELQGCFVKYDNTKFLGVEDKTVVLKKCGPAIGYDTDALGRRDALLAGLGSGGGPYRVGGSGKIQGMAQCTGDLSMSECQDCLGSAIQELKSNCGTAISGDMFLAKCYVRYSAGGVDDQYRGGGSSSSSGGSGHSSSDDAEKALAITVGLLAGVAVLIVFAAFLRKAFGGKGK</sequence>
<evidence type="ECO:0000256" key="6">
    <source>
        <dbReference type="ARBA" id="ARBA00022729"/>
    </source>
</evidence>
<evidence type="ECO:0000256" key="4">
    <source>
        <dbReference type="ARBA" id="ARBA00022581"/>
    </source>
</evidence>
<dbReference type="PROSITE" id="PS51473">
    <property type="entry name" value="GNK2"/>
    <property type="match status" value="2"/>
</dbReference>
<evidence type="ECO:0000256" key="14">
    <source>
        <dbReference type="SAM" id="Phobius"/>
    </source>
</evidence>
<dbReference type="PANTHER" id="PTHR32080">
    <property type="entry name" value="ANTIFUNGAL PROTEIN GINKBILOBIN-2-LIKE"/>
    <property type="match status" value="1"/>
</dbReference>
<dbReference type="GO" id="GO:0005886">
    <property type="term" value="C:plasma membrane"/>
    <property type="evidence" value="ECO:0007669"/>
    <property type="project" value="UniProtKB-SubCell"/>
</dbReference>
<protein>
    <recommendedName>
        <fullName evidence="16">Gnk2-homologous domain-containing protein</fullName>
    </recommendedName>
</protein>
<keyword evidence="3" id="KW-1003">Cell membrane</keyword>
<keyword evidence="2" id="KW-0813">Transport</keyword>
<feature type="chain" id="PRO_5041905505" description="Gnk2-homologous domain-containing protein" evidence="15">
    <location>
        <begin position="31"/>
        <end position="297"/>
    </location>
</feature>
<evidence type="ECO:0000256" key="12">
    <source>
        <dbReference type="ARBA" id="ARBA00024184"/>
    </source>
</evidence>
<dbReference type="EMBL" id="JAJJMB010008785">
    <property type="protein sequence ID" value="KAI3920814.1"/>
    <property type="molecule type" value="Genomic_DNA"/>
</dbReference>
<dbReference type="PANTHER" id="PTHR32080:SF3">
    <property type="entry name" value="PLASMODESMATA-LOCATED PROTEIN 7"/>
    <property type="match status" value="1"/>
</dbReference>
<dbReference type="GO" id="GO:0009506">
    <property type="term" value="C:plasmodesma"/>
    <property type="evidence" value="ECO:0007669"/>
    <property type="project" value="UniProtKB-SubCell"/>
</dbReference>
<proteinExistence type="inferred from homology"/>
<keyword evidence="6 15" id="KW-0732">Signal</keyword>
<reference evidence="17" key="1">
    <citation type="submission" date="2022-04" db="EMBL/GenBank/DDBJ databases">
        <title>A functionally conserved STORR gene fusion in Papaver species that diverged 16.8 million years ago.</title>
        <authorList>
            <person name="Catania T."/>
        </authorList>
    </citation>
    <scope>NUCLEOTIDE SEQUENCE</scope>
    <source>
        <strain evidence="17">S-188037</strain>
    </source>
</reference>
<evidence type="ECO:0000256" key="10">
    <source>
        <dbReference type="ARBA" id="ARBA00023136"/>
    </source>
</evidence>
<evidence type="ECO:0000313" key="17">
    <source>
        <dbReference type="EMBL" id="KAI3920814.1"/>
    </source>
</evidence>
<keyword evidence="11" id="KW-1015">Disulfide bond</keyword>
<evidence type="ECO:0000313" key="18">
    <source>
        <dbReference type="Proteomes" id="UP001202328"/>
    </source>
</evidence>
<keyword evidence="9 14" id="KW-1133">Transmembrane helix</keyword>
<evidence type="ECO:0000256" key="5">
    <source>
        <dbReference type="ARBA" id="ARBA00022692"/>
    </source>
</evidence>
<keyword evidence="18" id="KW-1185">Reference proteome</keyword>
<evidence type="ECO:0000256" key="13">
    <source>
        <dbReference type="ARBA" id="ARBA00038393"/>
    </source>
</evidence>
<evidence type="ECO:0000256" key="7">
    <source>
        <dbReference type="ARBA" id="ARBA00022737"/>
    </source>
</evidence>
<evidence type="ECO:0000256" key="3">
    <source>
        <dbReference type="ARBA" id="ARBA00022475"/>
    </source>
</evidence>
<dbReference type="FunFam" id="3.30.430.20:FF:000001">
    <property type="entry name" value="cysteine-rich repeat secretory protein 3"/>
    <property type="match status" value="1"/>
</dbReference>
<comment type="subcellular location">
    <subcellularLocation>
        <location evidence="12">Cell junction</location>
        <location evidence="12">Plasmodesma</location>
    </subcellularLocation>
    <subcellularLocation>
        <location evidence="1">Cell membrane</location>
        <topology evidence="1">Single-pass type I membrane protein</topology>
    </subcellularLocation>
</comment>
<feature type="transmembrane region" description="Helical" evidence="14">
    <location>
        <begin position="267"/>
        <end position="288"/>
    </location>
</feature>
<dbReference type="Gene3D" id="3.30.430.20">
    <property type="entry name" value="Gnk2 domain, C-X8-C-X2-C motif"/>
    <property type="match status" value="2"/>
</dbReference>
<dbReference type="Proteomes" id="UP001202328">
    <property type="component" value="Unassembled WGS sequence"/>
</dbReference>
<evidence type="ECO:0000256" key="15">
    <source>
        <dbReference type="SAM" id="SignalP"/>
    </source>
</evidence>
<organism evidence="17 18">
    <name type="scientific">Papaver atlanticum</name>
    <dbReference type="NCBI Taxonomy" id="357466"/>
    <lineage>
        <taxon>Eukaryota</taxon>
        <taxon>Viridiplantae</taxon>
        <taxon>Streptophyta</taxon>
        <taxon>Embryophyta</taxon>
        <taxon>Tracheophyta</taxon>
        <taxon>Spermatophyta</taxon>
        <taxon>Magnoliopsida</taxon>
        <taxon>Ranunculales</taxon>
        <taxon>Papaveraceae</taxon>
        <taxon>Papaveroideae</taxon>
        <taxon>Papaver</taxon>
    </lineage>
</organism>
<dbReference type="AlphaFoldDB" id="A0AAD4STT7"/>
<feature type="domain" description="Gnk2-homologous" evidence="16">
    <location>
        <begin position="140"/>
        <end position="240"/>
    </location>
</feature>
<keyword evidence="7" id="KW-0677">Repeat</keyword>
<evidence type="ECO:0000256" key="9">
    <source>
        <dbReference type="ARBA" id="ARBA00022989"/>
    </source>
</evidence>
<dbReference type="Pfam" id="PF01657">
    <property type="entry name" value="Stress-antifung"/>
    <property type="match status" value="2"/>
</dbReference>
<evidence type="ECO:0000256" key="8">
    <source>
        <dbReference type="ARBA" id="ARBA00022949"/>
    </source>
</evidence>
<keyword evidence="10 14" id="KW-0472">Membrane</keyword>
<dbReference type="CDD" id="cd23509">
    <property type="entry name" value="Gnk2-like"/>
    <property type="match status" value="2"/>
</dbReference>
<evidence type="ECO:0000259" key="16">
    <source>
        <dbReference type="PROSITE" id="PS51473"/>
    </source>
</evidence>
<keyword evidence="5 14" id="KW-0812">Transmembrane</keyword>